<dbReference type="AlphaFoldDB" id="A0A480A6M5"/>
<comment type="similarity">
    <text evidence="1">Belongs to the ABC transporter superfamily.</text>
</comment>
<accession>A0A480A6M5</accession>
<dbReference type="GO" id="GO:0005524">
    <property type="term" value="F:ATP binding"/>
    <property type="evidence" value="ECO:0007669"/>
    <property type="project" value="UniProtKB-KW"/>
</dbReference>
<dbReference type="GO" id="GO:0016887">
    <property type="term" value="F:ATP hydrolysis activity"/>
    <property type="evidence" value="ECO:0007669"/>
    <property type="project" value="InterPro"/>
</dbReference>
<evidence type="ECO:0000256" key="4">
    <source>
        <dbReference type="ARBA" id="ARBA00022840"/>
    </source>
</evidence>
<dbReference type="SUPFAM" id="SSF52540">
    <property type="entry name" value="P-loop containing nucleoside triphosphate hydrolases"/>
    <property type="match status" value="1"/>
</dbReference>
<dbReference type="GO" id="GO:0015418">
    <property type="term" value="F:ABC-type quaternary ammonium compound transporting activity"/>
    <property type="evidence" value="ECO:0007669"/>
    <property type="project" value="UniProtKB-EC"/>
</dbReference>
<reference evidence="8" key="1">
    <citation type="submission" date="2019-02" db="EMBL/GenBank/DDBJ databases">
        <title>Draft genome sequence of Dolichospermum planctonicum NIES-80.</title>
        <authorList>
            <person name="Yamaguchi H."/>
            <person name="Suzuki S."/>
            <person name="Kawachi M."/>
        </authorList>
    </citation>
    <scope>NUCLEOTIDE SEQUENCE [LARGE SCALE GENOMIC DNA]</scope>
    <source>
        <strain evidence="8">NIES-80</strain>
    </source>
</reference>
<gene>
    <name evidence="7" type="ORF">NIES80_03890</name>
</gene>
<keyword evidence="2" id="KW-0813">Transport</keyword>
<organism evidence="7 8">
    <name type="scientific">Dolichospermum planctonicum</name>
    <dbReference type="NCBI Taxonomy" id="136072"/>
    <lineage>
        <taxon>Bacteria</taxon>
        <taxon>Bacillati</taxon>
        <taxon>Cyanobacteriota</taxon>
        <taxon>Cyanophyceae</taxon>
        <taxon>Nostocales</taxon>
        <taxon>Aphanizomenonaceae</taxon>
        <taxon>Dolichospermum</taxon>
    </lineage>
</organism>
<dbReference type="InterPro" id="IPR003593">
    <property type="entry name" value="AAA+_ATPase"/>
</dbReference>
<evidence type="ECO:0000313" key="7">
    <source>
        <dbReference type="EMBL" id="GCL40700.1"/>
    </source>
</evidence>
<dbReference type="PROSITE" id="PS50893">
    <property type="entry name" value="ABC_TRANSPORTER_2"/>
    <property type="match status" value="1"/>
</dbReference>
<keyword evidence="3" id="KW-0547">Nucleotide-binding</keyword>
<protein>
    <recommendedName>
        <fullName evidence="5">ABC-type quaternary amine transporter</fullName>
        <ecNumber evidence="5">7.6.2.9</ecNumber>
    </recommendedName>
</protein>
<sequence>MSTTSEIAVEFRNVSFEINHRPLLSNLNISIYQGEALILLGRSGSGKTTTLKLINHLLLPTQGEVLVGSKSTTNWDAIKLRRRIGYVIQETGLFPHFTIAENIGLVPSLEKWPLQKIQNRVYEMLNLVGLEPEKFAQRYPHQLSGGQRQRVGVARALAADPPILLMDEPFGALDPITRLELQQQFQYLQQQLGKTVIFVTHDIQEAFFLASRIGLMYEGNLVELGTKREFLSSQHPEAQAFLACLNAAKSWEQLN</sequence>
<dbReference type="FunFam" id="3.40.50.300:FF:000425">
    <property type="entry name" value="Probable ABC transporter, ATP-binding subunit"/>
    <property type="match status" value="1"/>
</dbReference>
<evidence type="ECO:0000256" key="5">
    <source>
        <dbReference type="ARBA" id="ARBA00066388"/>
    </source>
</evidence>
<dbReference type="SMART" id="SM00382">
    <property type="entry name" value="AAA"/>
    <property type="match status" value="1"/>
</dbReference>
<comment type="caution">
    <text evidence="7">The sequence shown here is derived from an EMBL/GenBank/DDBJ whole genome shotgun (WGS) entry which is preliminary data.</text>
</comment>
<dbReference type="Gene3D" id="3.40.50.300">
    <property type="entry name" value="P-loop containing nucleotide triphosphate hydrolases"/>
    <property type="match status" value="1"/>
</dbReference>
<feature type="domain" description="ABC transporter" evidence="6">
    <location>
        <begin position="9"/>
        <end position="243"/>
    </location>
</feature>
<evidence type="ECO:0000256" key="3">
    <source>
        <dbReference type="ARBA" id="ARBA00022741"/>
    </source>
</evidence>
<dbReference type="PANTHER" id="PTHR43117">
    <property type="entry name" value="OSMOPROTECTANT IMPORT ATP-BINDING PROTEIN OSMV"/>
    <property type="match status" value="1"/>
</dbReference>
<name>A0A480A6M5_9CYAN</name>
<dbReference type="InterPro" id="IPR003439">
    <property type="entry name" value="ABC_transporter-like_ATP-bd"/>
</dbReference>
<dbReference type="InterPro" id="IPR017871">
    <property type="entry name" value="ABC_transporter-like_CS"/>
</dbReference>
<dbReference type="PROSITE" id="PS00211">
    <property type="entry name" value="ABC_TRANSPORTER_1"/>
    <property type="match status" value="1"/>
</dbReference>
<keyword evidence="4" id="KW-0067">ATP-binding</keyword>
<evidence type="ECO:0000259" key="6">
    <source>
        <dbReference type="PROSITE" id="PS50893"/>
    </source>
</evidence>
<dbReference type="InterPro" id="IPR027417">
    <property type="entry name" value="P-loop_NTPase"/>
</dbReference>
<dbReference type="EMBL" id="BJCF01000002">
    <property type="protein sequence ID" value="GCL40700.1"/>
    <property type="molecule type" value="Genomic_DNA"/>
</dbReference>
<dbReference type="EC" id="7.6.2.9" evidence="5"/>
<dbReference type="OrthoDB" id="9804199at2"/>
<evidence type="ECO:0000313" key="8">
    <source>
        <dbReference type="Proteomes" id="UP000299367"/>
    </source>
</evidence>
<evidence type="ECO:0000256" key="2">
    <source>
        <dbReference type="ARBA" id="ARBA00022448"/>
    </source>
</evidence>
<dbReference type="RefSeq" id="WP_137906516.1">
    <property type="nucleotide sequence ID" value="NZ_BJCF01000002.1"/>
</dbReference>
<dbReference type="PANTHER" id="PTHR43117:SF4">
    <property type="entry name" value="OSMOPROTECTANT IMPORT ATP-BINDING PROTEIN OSMV"/>
    <property type="match status" value="1"/>
</dbReference>
<dbReference type="Pfam" id="PF00005">
    <property type="entry name" value="ABC_tran"/>
    <property type="match status" value="1"/>
</dbReference>
<dbReference type="Proteomes" id="UP000299367">
    <property type="component" value="Unassembled WGS sequence"/>
</dbReference>
<evidence type="ECO:0000256" key="1">
    <source>
        <dbReference type="ARBA" id="ARBA00005417"/>
    </source>
</evidence>
<proteinExistence type="inferred from homology"/>